<dbReference type="Proteomes" id="UP001500542">
    <property type="component" value="Unassembled WGS sequence"/>
</dbReference>
<accession>A0ABN1REV7</accession>
<evidence type="ECO:0000313" key="1">
    <source>
        <dbReference type="EMBL" id="GAA0955830.1"/>
    </source>
</evidence>
<name>A0ABN1REV7_9ACTN</name>
<proteinExistence type="predicted"/>
<dbReference type="RefSeq" id="WP_343978833.1">
    <property type="nucleotide sequence ID" value="NZ_BAAAHK010000017.1"/>
</dbReference>
<sequence>MNDDELVALLRASGRDTSPSGLAEILADRLDGGLTQSAVVFYFKRAFPGTPLRVLLEAGAWRRLSDGELSTEEFDGMLARWFR</sequence>
<protein>
    <submittedName>
        <fullName evidence="1">Uncharacterized protein</fullName>
    </submittedName>
</protein>
<gene>
    <name evidence="1" type="ORF">GCM10009554_64300</name>
</gene>
<dbReference type="EMBL" id="BAAAHK010000017">
    <property type="protein sequence ID" value="GAA0955830.1"/>
    <property type="molecule type" value="Genomic_DNA"/>
</dbReference>
<reference evidence="1 2" key="1">
    <citation type="journal article" date="2019" name="Int. J. Syst. Evol. Microbiol.">
        <title>The Global Catalogue of Microorganisms (GCM) 10K type strain sequencing project: providing services to taxonomists for standard genome sequencing and annotation.</title>
        <authorList>
            <consortium name="The Broad Institute Genomics Platform"/>
            <consortium name="The Broad Institute Genome Sequencing Center for Infectious Disease"/>
            <person name="Wu L."/>
            <person name="Ma J."/>
        </authorList>
    </citation>
    <scope>NUCLEOTIDE SEQUENCE [LARGE SCALE GENOMIC DNA]</scope>
    <source>
        <strain evidence="1 2">JCM 10977</strain>
    </source>
</reference>
<evidence type="ECO:0000313" key="2">
    <source>
        <dbReference type="Proteomes" id="UP001500542"/>
    </source>
</evidence>
<comment type="caution">
    <text evidence="1">The sequence shown here is derived from an EMBL/GenBank/DDBJ whole genome shotgun (WGS) entry which is preliminary data.</text>
</comment>
<keyword evidence="2" id="KW-1185">Reference proteome</keyword>
<organism evidence="1 2">
    <name type="scientific">Kribbella koreensis</name>
    <dbReference type="NCBI Taxonomy" id="57909"/>
    <lineage>
        <taxon>Bacteria</taxon>
        <taxon>Bacillati</taxon>
        <taxon>Actinomycetota</taxon>
        <taxon>Actinomycetes</taxon>
        <taxon>Propionibacteriales</taxon>
        <taxon>Kribbellaceae</taxon>
        <taxon>Kribbella</taxon>
    </lineage>
</organism>